<dbReference type="EMBL" id="AP009389">
    <property type="protein sequence ID" value="BAF60519.1"/>
    <property type="molecule type" value="Genomic_DNA"/>
</dbReference>
<evidence type="ECO:0000259" key="1">
    <source>
        <dbReference type="Pfam" id="PF04775"/>
    </source>
</evidence>
<proteinExistence type="predicted"/>
<dbReference type="Pfam" id="PF04775">
    <property type="entry name" value="Bile_Hydr_Trans"/>
    <property type="match status" value="1"/>
</dbReference>
<dbReference type="GO" id="GO:0006631">
    <property type="term" value="P:fatty acid metabolic process"/>
    <property type="evidence" value="ECO:0007669"/>
    <property type="project" value="TreeGrafter"/>
</dbReference>
<dbReference type="AlphaFoldDB" id="A5CZR3"/>
<evidence type="ECO:0000313" key="2">
    <source>
        <dbReference type="EMBL" id="BAF60519.1"/>
    </source>
</evidence>
<dbReference type="Proteomes" id="UP000006556">
    <property type="component" value="Chromosome"/>
</dbReference>
<dbReference type="InterPro" id="IPR006862">
    <property type="entry name" value="Thio_Ohase/aa_AcTrfase"/>
</dbReference>
<accession>A5CZR3</accession>
<gene>
    <name evidence="2" type="ordered locus">PTH_2338</name>
</gene>
<dbReference type="InterPro" id="IPR042490">
    <property type="entry name" value="Thio_Ohase/BAAT_N"/>
</dbReference>
<organism evidence="2 3">
    <name type="scientific">Pelotomaculum thermopropionicum (strain DSM 13744 / JCM 10971 / SI)</name>
    <dbReference type="NCBI Taxonomy" id="370438"/>
    <lineage>
        <taxon>Bacteria</taxon>
        <taxon>Bacillati</taxon>
        <taxon>Bacillota</taxon>
        <taxon>Clostridia</taxon>
        <taxon>Eubacteriales</taxon>
        <taxon>Desulfotomaculaceae</taxon>
        <taxon>Pelotomaculum</taxon>
    </lineage>
</organism>
<sequence length="196" mass="20946">MVVNYAAEEEYKLEDKSDSSKTVPTLEITPLKALAGDPWHIKVTGLTPGAPVTLVAEQQDSSGIKWESRAVFQADQSGEVDPAVQAPVSGSYEGVDPAGLFWSLRPAAGGKPAGTFAKSLEPQKITVSVEVAGERMLSREVERLYLLQKGKHIPQLFAGQVDGIAMVGAQHRDDGGVGRSFQPTDKVAFVFPDPAE</sequence>
<reference evidence="3" key="1">
    <citation type="journal article" date="2008" name="Genome Res.">
        <title>The genome of Pelotomaculum thermopropionicum reveals niche-associated evolution in anaerobic microbiota.</title>
        <authorList>
            <person name="Kosaka T."/>
            <person name="Kato S."/>
            <person name="Shimoyama T."/>
            <person name="Ishii S."/>
            <person name="Abe T."/>
            <person name="Watanabe K."/>
        </authorList>
    </citation>
    <scope>NUCLEOTIDE SEQUENCE [LARGE SCALE GENOMIC DNA]</scope>
    <source>
        <strain evidence="3">DSM 13744 / JCM 10971 / SI</strain>
    </source>
</reference>
<dbReference type="GO" id="GO:0047617">
    <property type="term" value="F:fatty acyl-CoA hydrolase activity"/>
    <property type="evidence" value="ECO:0007669"/>
    <property type="project" value="TreeGrafter"/>
</dbReference>
<dbReference type="KEGG" id="pth:PTH_2338"/>
<dbReference type="Gene3D" id="2.60.40.2240">
    <property type="entry name" value="Acyl-CoA thioester hydrolase/BAAT N-terminal domain"/>
    <property type="match status" value="1"/>
</dbReference>
<protein>
    <recommendedName>
        <fullName evidence="1">Acyl-CoA thioester hydrolase/bile acid-CoA amino acid N-acetyltransferase domain-containing protein</fullName>
    </recommendedName>
</protein>
<dbReference type="eggNOG" id="COG1073">
    <property type="taxonomic scope" value="Bacteria"/>
</dbReference>
<evidence type="ECO:0000313" key="3">
    <source>
        <dbReference type="Proteomes" id="UP000006556"/>
    </source>
</evidence>
<dbReference type="PANTHER" id="PTHR10824">
    <property type="entry name" value="ACYL-COENZYME A THIOESTERASE-RELATED"/>
    <property type="match status" value="1"/>
</dbReference>
<dbReference type="GO" id="GO:0006637">
    <property type="term" value="P:acyl-CoA metabolic process"/>
    <property type="evidence" value="ECO:0007669"/>
    <property type="project" value="TreeGrafter"/>
</dbReference>
<dbReference type="HOGENOM" id="CLU_1389078_0_0_9"/>
<name>A5CZR3_PELTS</name>
<dbReference type="STRING" id="370438.PTH_2338"/>
<feature type="domain" description="Acyl-CoA thioester hydrolase/bile acid-CoA amino acid N-acetyltransferase" evidence="1">
    <location>
        <begin position="37"/>
        <end position="148"/>
    </location>
</feature>
<dbReference type="PANTHER" id="PTHR10824:SF4">
    <property type="entry name" value="ACYL-COENZYME A THIOESTERASE 1-LIKE"/>
    <property type="match status" value="1"/>
</dbReference>
<keyword evidence="3" id="KW-1185">Reference proteome</keyword>